<dbReference type="Proteomes" id="UP000266841">
    <property type="component" value="Unassembled WGS sequence"/>
</dbReference>
<dbReference type="PANTHER" id="PTHR43628">
    <property type="entry name" value="ACTIVATOR OF C KINASE PROTEIN 1-RELATED"/>
    <property type="match status" value="1"/>
</dbReference>
<dbReference type="InterPro" id="IPR052945">
    <property type="entry name" value="Mitotic_Regulator"/>
</dbReference>
<evidence type="ECO:0000313" key="2">
    <source>
        <dbReference type="EMBL" id="EJK65155.1"/>
    </source>
</evidence>
<protein>
    <recommendedName>
        <fullName evidence="4">MYND-type domain-containing protein</fullName>
    </recommendedName>
</protein>
<keyword evidence="3" id="KW-1185">Reference proteome</keyword>
<dbReference type="OrthoDB" id="272077at2759"/>
<accession>K0SIK4</accession>
<evidence type="ECO:0008006" key="4">
    <source>
        <dbReference type="Google" id="ProtNLM"/>
    </source>
</evidence>
<dbReference type="PANTHER" id="PTHR43628:SF1">
    <property type="entry name" value="CHITIN SYNTHASE REGULATORY FACTOR 2-RELATED"/>
    <property type="match status" value="1"/>
</dbReference>
<dbReference type="SUPFAM" id="SSF81901">
    <property type="entry name" value="HCP-like"/>
    <property type="match status" value="1"/>
</dbReference>
<dbReference type="Gene3D" id="1.25.40.10">
    <property type="entry name" value="Tetratricopeptide repeat domain"/>
    <property type="match status" value="1"/>
</dbReference>
<evidence type="ECO:0000313" key="3">
    <source>
        <dbReference type="Proteomes" id="UP000266841"/>
    </source>
</evidence>
<sequence length="240" mass="27043">MSESPSRPRPSSGINDPDLDPSNMEWNLGRAHNVCCMKRICYGCNYAARKRGMKGCPFCRTACPDNDADRLALIRARVAKKNPEAIFFLGQQYFFGDLGLQKDMRKAVELWTKAADLGSIEALFQLGCIQEDIQEDKARAAEFYEKAAMQGCVEARHNLGGCEGQKGNHDRAVRHLLISAKMGHEESVGNIRRVFMRGLATKEQYAEALKGYQDAVEEMKSHDRDEAKRLGYYKARVDLE</sequence>
<comment type="caution">
    <text evidence="2">The sequence shown here is derived from an EMBL/GenBank/DDBJ whole genome shotgun (WGS) entry which is preliminary data.</text>
</comment>
<feature type="compositionally biased region" description="Low complexity" evidence="1">
    <location>
        <begin position="1"/>
        <end position="12"/>
    </location>
</feature>
<dbReference type="Pfam" id="PF08238">
    <property type="entry name" value="Sel1"/>
    <property type="match status" value="3"/>
</dbReference>
<evidence type="ECO:0000256" key="1">
    <source>
        <dbReference type="SAM" id="MobiDB-lite"/>
    </source>
</evidence>
<dbReference type="InterPro" id="IPR011990">
    <property type="entry name" value="TPR-like_helical_dom_sf"/>
</dbReference>
<organism evidence="2 3">
    <name type="scientific">Thalassiosira oceanica</name>
    <name type="common">Marine diatom</name>
    <dbReference type="NCBI Taxonomy" id="159749"/>
    <lineage>
        <taxon>Eukaryota</taxon>
        <taxon>Sar</taxon>
        <taxon>Stramenopiles</taxon>
        <taxon>Ochrophyta</taxon>
        <taxon>Bacillariophyta</taxon>
        <taxon>Coscinodiscophyceae</taxon>
        <taxon>Thalassiosirophycidae</taxon>
        <taxon>Thalassiosirales</taxon>
        <taxon>Thalassiosiraceae</taxon>
        <taxon>Thalassiosira</taxon>
    </lineage>
</organism>
<gene>
    <name evidence="2" type="ORF">THAOC_14027</name>
</gene>
<dbReference type="SMART" id="SM00671">
    <property type="entry name" value="SEL1"/>
    <property type="match status" value="3"/>
</dbReference>
<proteinExistence type="predicted"/>
<dbReference type="AlphaFoldDB" id="K0SIK4"/>
<name>K0SIK4_THAOC</name>
<dbReference type="InterPro" id="IPR006597">
    <property type="entry name" value="Sel1-like"/>
</dbReference>
<reference evidence="2 3" key="1">
    <citation type="journal article" date="2012" name="Genome Biol.">
        <title>Genome and low-iron response of an oceanic diatom adapted to chronic iron limitation.</title>
        <authorList>
            <person name="Lommer M."/>
            <person name="Specht M."/>
            <person name="Roy A.S."/>
            <person name="Kraemer L."/>
            <person name="Andreson R."/>
            <person name="Gutowska M.A."/>
            <person name="Wolf J."/>
            <person name="Bergner S.V."/>
            <person name="Schilhabel M.B."/>
            <person name="Klostermeier U.C."/>
            <person name="Beiko R.G."/>
            <person name="Rosenstiel P."/>
            <person name="Hippler M."/>
            <person name="Laroche J."/>
        </authorList>
    </citation>
    <scope>NUCLEOTIDE SEQUENCE [LARGE SCALE GENOMIC DNA]</scope>
    <source>
        <strain evidence="2 3">CCMP1005</strain>
    </source>
</reference>
<dbReference type="EMBL" id="AGNL01016295">
    <property type="protein sequence ID" value="EJK65155.1"/>
    <property type="molecule type" value="Genomic_DNA"/>
</dbReference>
<feature type="region of interest" description="Disordered" evidence="1">
    <location>
        <begin position="1"/>
        <end position="21"/>
    </location>
</feature>